<evidence type="ECO:0000256" key="2">
    <source>
        <dbReference type="SAM" id="SignalP"/>
    </source>
</evidence>
<feature type="compositionally biased region" description="Low complexity" evidence="1">
    <location>
        <begin position="34"/>
        <end position="45"/>
    </location>
</feature>
<dbReference type="AlphaFoldDB" id="A0A239F575"/>
<organism evidence="3 4">
    <name type="scientific">Pontibacter ummariensis</name>
    <dbReference type="NCBI Taxonomy" id="1610492"/>
    <lineage>
        <taxon>Bacteria</taxon>
        <taxon>Pseudomonadati</taxon>
        <taxon>Bacteroidota</taxon>
        <taxon>Cytophagia</taxon>
        <taxon>Cytophagales</taxon>
        <taxon>Hymenobacteraceae</taxon>
        <taxon>Pontibacter</taxon>
    </lineage>
</organism>
<feature type="compositionally biased region" description="Pro residues" evidence="1">
    <location>
        <begin position="46"/>
        <end position="65"/>
    </location>
</feature>
<dbReference type="EMBL" id="FZOQ01000008">
    <property type="protein sequence ID" value="SNS51987.1"/>
    <property type="molecule type" value="Genomic_DNA"/>
</dbReference>
<protein>
    <recommendedName>
        <fullName evidence="5">YD repeat-containing protein</fullName>
    </recommendedName>
</protein>
<evidence type="ECO:0008006" key="5">
    <source>
        <dbReference type="Google" id="ProtNLM"/>
    </source>
</evidence>
<dbReference type="PROSITE" id="PS51257">
    <property type="entry name" value="PROKAR_LIPOPROTEIN"/>
    <property type="match status" value="1"/>
</dbReference>
<dbReference type="Gene3D" id="2.180.10.10">
    <property type="entry name" value="RHS repeat-associated core"/>
    <property type="match status" value="1"/>
</dbReference>
<dbReference type="RefSeq" id="WP_245842450.1">
    <property type="nucleotide sequence ID" value="NZ_FZOQ01000008.1"/>
</dbReference>
<evidence type="ECO:0000256" key="1">
    <source>
        <dbReference type="SAM" id="MobiDB-lite"/>
    </source>
</evidence>
<sequence length="283" mass="31977">MKSIAMKPNQLLLLVGLSLATLTFSACDKEDVLPTTPTTPTTPSTPSTPPSTPSTPSTPTPPATPPVTANSLVKQFGTQVFTYDAQNRLIEVSYSDQPTHGYTIQYESNKPVRLDYKLGNNYMLYTYEGDKVVEAVRYYGENLVNYRYKFEYQEDKLVKETVMSYATTDAGKLGIIEYKYDANGNMVELVQTWSTSNRMEDMGQPSVIKWGSFDEKQNPLPLTNSSYYLPGIKLFVNNPGYKDPGSGKEFYSYVYHASGMPLERATKLELYPWVQSFIDRYTY</sequence>
<gene>
    <name evidence="3" type="ORF">SAMN06296052_10817</name>
</gene>
<dbReference type="Proteomes" id="UP000198432">
    <property type="component" value="Unassembled WGS sequence"/>
</dbReference>
<proteinExistence type="predicted"/>
<accession>A0A239F575</accession>
<evidence type="ECO:0000313" key="4">
    <source>
        <dbReference type="Proteomes" id="UP000198432"/>
    </source>
</evidence>
<name>A0A239F575_9BACT</name>
<feature type="region of interest" description="Disordered" evidence="1">
    <location>
        <begin position="30"/>
        <end position="69"/>
    </location>
</feature>
<keyword evidence="4" id="KW-1185">Reference proteome</keyword>
<feature type="signal peptide" evidence="2">
    <location>
        <begin position="1"/>
        <end position="26"/>
    </location>
</feature>
<reference evidence="4" key="1">
    <citation type="submission" date="2017-06" db="EMBL/GenBank/DDBJ databases">
        <authorList>
            <person name="Varghese N."/>
            <person name="Submissions S."/>
        </authorList>
    </citation>
    <scope>NUCLEOTIDE SEQUENCE [LARGE SCALE GENOMIC DNA]</scope>
    <source>
        <strain evidence="4">NKM1</strain>
    </source>
</reference>
<feature type="chain" id="PRO_5012150385" description="YD repeat-containing protein" evidence="2">
    <location>
        <begin position="27"/>
        <end position="283"/>
    </location>
</feature>
<keyword evidence="2" id="KW-0732">Signal</keyword>
<evidence type="ECO:0000313" key="3">
    <source>
        <dbReference type="EMBL" id="SNS51987.1"/>
    </source>
</evidence>